<dbReference type="Proteomes" id="UP001295463">
    <property type="component" value="Chromosome"/>
</dbReference>
<name>A0ABM9D7A6_9BACT</name>
<reference evidence="1 2" key="1">
    <citation type="submission" date="2022-03" db="EMBL/GenBank/DDBJ databases">
        <authorList>
            <person name="Koch H."/>
        </authorList>
    </citation>
    <scope>NUCLEOTIDE SEQUENCE [LARGE SCALE GENOMIC DNA]</scope>
    <source>
        <strain evidence="1 2">G1</strain>
    </source>
</reference>
<dbReference type="RefSeq" id="WP_305731765.1">
    <property type="nucleotide sequence ID" value="NZ_OW150024.1"/>
</dbReference>
<organism evidence="1 2">
    <name type="scientific">Trichlorobacter ammonificans</name>
    <dbReference type="NCBI Taxonomy" id="2916410"/>
    <lineage>
        <taxon>Bacteria</taxon>
        <taxon>Pseudomonadati</taxon>
        <taxon>Thermodesulfobacteriota</taxon>
        <taxon>Desulfuromonadia</taxon>
        <taxon>Geobacterales</taxon>
        <taxon>Geobacteraceae</taxon>
        <taxon>Trichlorobacter</taxon>
    </lineage>
</organism>
<dbReference type="InterPro" id="IPR005358">
    <property type="entry name" value="Puta_zinc/iron-chelating_dom"/>
</dbReference>
<accession>A0ABM9D7A6</accession>
<evidence type="ECO:0008006" key="3">
    <source>
        <dbReference type="Google" id="ProtNLM"/>
    </source>
</evidence>
<gene>
    <name evidence="1" type="ORF">GEAMG1_1084</name>
</gene>
<dbReference type="EMBL" id="OW150024">
    <property type="protein sequence ID" value="CAH2030898.1"/>
    <property type="molecule type" value="Genomic_DNA"/>
</dbReference>
<evidence type="ECO:0000313" key="2">
    <source>
        <dbReference type="Proteomes" id="UP001295463"/>
    </source>
</evidence>
<protein>
    <recommendedName>
        <fullName evidence="3">Zinc/iron-chelating domain-containing protein</fullName>
    </recommendedName>
</protein>
<proteinExistence type="predicted"/>
<sequence>MYETLKRLLHLGEVVAKPRRVDGCACCGRCCEAFGGHLHASARDLARWRREGREDLLSRVNRLGWIWVDPPSNRLLDPCPFLSREAAGRKVCSINATKPDMCRDYPTVAHGHRCLNGVFLKL</sequence>
<keyword evidence="2" id="KW-1185">Reference proteome</keyword>
<evidence type="ECO:0000313" key="1">
    <source>
        <dbReference type="EMBL" id="CAH2030898.1"/>
    </source>
</evidence>
<dbReference type="Pfam" id="PF03692">
    <property type="entry name" value="CxxCxxCC"/>
    <property type="match status" value="1"/>
</dbReference>